<feature type="transmembrane region" description="Helical" evidence="1">
    <location>
        <begin position="236"/>
        <end position="260"/>
    </location>
</feature>
<reference evidence="3" key="1">
    <citation type="journal article" date="2019" name="Int. J. Syst. Evol. Microbiol.">
        <title>The Global Catalogue of Microorganisms (GCM) 10K type strain sequencing project: providing services to taxonomists for standard genome sequencing and annotation.</title>
        <authorList>
            <consortium name="The Broad Institute Genomics Platform"/>
            <consortium name="The Broad Institute Genome Sequencing Center for Infectious Disease"/>
            <person name="Wu L."/>
            <person name="Ma J."/>
        </authorList>
    </citation>
    <scope>NUCLEOTIDE SEQUENCE [LARGE SCALE GENOMIC DNA]</scope>
    <source>
        <strain evidence="3">JCM 17106</strain>
    </source>
</reference>
<evidence type="ECO:0000313" key="3">
    <source>
        <dbReference type="Proteomes" id="UP001500459"/>
    </source>
</evidence>
<keyword evidence="3" id="KW-1185">Reference proteome</keyword>
<comment type="caution">
    <text evidence="2">The sequence shown here is derived from an EMBL/GenBank/DDBJ whole genome shotgun (WGS) entry which is preliminary data.</text>
</comment>
<feature type="transmembrane region" description="Helical" evidence="1">
    <location>
        <begin position="614"/>
        <end position="637"/>
    </location>
</feature>
<protein>
    <submittedName>
        <fullName evidence="2">Membrane protein</fullName>
    </submittedName>
</protein>
<proteinExistence type="predicted"/>
<feature type="transmembrane region" description="Helical" evidence="1">
    <location>
        <begin position="18"/>
        <end position="38"/>
    </location>
</feature>
<dbReference type="RefSeq" id="WP_344927743.1">
    <property type="nucleotide sequence ID" value="NZ_BAABCW010000009.1"/>
</dbReference>
<evidence type="ECO:0000313" key="2">
    <source>
        <dbReference type="EMBL" id="GAA3510220.1"/>
    </source>
</evidence>
<feature type="transmembrane region" description="Helical" evidence="1">
    <location>
        <begin position="124"/>
        <end position="145"/>
    </location>
</feature>
<feature type="transmembrane region" description="Helical" evidence="1">
    <location>
        <begin position="288"/>
        <end position="307"/>
    </location>
</feature>
<accession>A0ABP6UPF0</accession>
<gene>
    <name evidence="2" type="ORF">GCM10022393_24250</name>
</gene>
<organism evidence="2 3">
    <name type="scientific">Aquimarina addita</name>
    <dbReference type="NCBI Taxonomy" id="870485"/>
    <lineage>
        <taxon>Bacteria</taxon>
        <taxon>Pseudomonadati</taxon>
        <taxon>Bacteroidota</taxon>
        <taxon>Flavobacteriia</taxon>
        <taxon>Flavobacteriales</taxon>
        <taxon>Flavobacteriaceae</taxon>
        <taxon>Aquimarina</taxon>
    </lineage>
</organism>
<feature type="transmembrane region" description="Helical" evidence="1">
    <location>
        <begin position="198"/>
        <end position="215"/>
    </location>
</feature>
<feature type="transmembrane region" description="Helical" evidence="1">
    <location>
        <begin position="353"/>
        <end position="372"/>
    </location>
</feature>
<feature type="transmembrane region" description="Helical" evidence="1">
    <location>
        <begin position="314"/>
        <end position="333"/>
    </location>
</feature>
<dbReference type="Proteomes" id="UP001500459">
    <property type="component" value="Unassembled WGS sequence"/>
</dbReference>
<feature type="transmembrane region" description="Helical" evidence="1">
    <location>
        <begin position="564"/>
        <end position="586"/>
    </location>
</feature>
<feature type="transmembrane region" description="Helical" evidence="1">
    <location>
        <begin position="85"/>
        <end position="112"/>
    </location>
</feature>
<name>A0ABP6UPF0_9FLAO</name>
<dbReference type="EMBL" id="BAABCW010000009">
    <property type="protein sequence ID" value="GAA3510220.1"/>
    <property type="molecule type" value="Genomic_DNA"/>
</dbReference>
<evidence type="ECO:0000256" key="1">
    <source>
        <dbReference type="SAM" id="Phobius"/>
    </source>
</evidence>
<keyword evidence="1" id="KW-0812">Transmembrane</keyword>
<keyword evidence="1" id="KW-1133">Transmembrane helix</keyword>
<keyword evidence="1" id="KW-0472">Membrane</keyword>
<sequence length="1039" mass="119625">MISEKYVIEIDKQTTNKYLISALCIGIAFHGTSIFFTLESTYDALIHLFFADHYANSWFEPWNYKWYTGFTVMGYPPLVHQSIALFSYIGGLKFGLFTVAIIAVILFITGVYRFALLITSNRTVAGYAAILAVFSSSFLETLHIFGQLPSILGISVLMHALPDIYLWIKTGRYRYLLTAYSLLAVTVTSHHVTPIFGMVFFIFPLIGMVIMDAAREKVTTIKEVTFSVFFKTFLKLFWRIVGFGIGSLFLIITCILPYWINTKNNPITQVPIPHGSRDNYLEVTSSGLVFFLIPWGILLCILPYIYYRYYSKRYLFFGLSITILTILGTGGTTPIPIKILGENAFNILTLDRFTLWASIMSLPIFGEFVFRFVEGDLKQCIQDRYGSAYHKILGGCLISGFIFVSIFTMSLGYFRPSQPQKIKMLPIVNFLNQDQHDHWRFLPLGFGDQMAWLSTQTNAMTVDGNYHSARRLPELTTRAVERLENSKYRGVEGIGSLQQFLTVPEKYNLKYVFSNDKFYDPILYFCGWQRLRQLENGIMVWEKLNIPPLSTILPKDEVPLFQKLLWGTIPVLTVLIAFLINIQQIWQRTIRSKKLRTSEYLFFKNDYTRFRNKLLGFSHLWVALLILVFSIGMYSFYVKNTSQISPINVVKAYYDALDFKEYERAYSYIDPTSHKTKDQYMLEISVTDGLLSSYAKLDEIKISILTRTDSLAKVKVDTYWITPLERVDKTYFHEIVKYEGNWYIKPLGYDLDIPPDQFFSNVEPQFYNHGRRRITSEQTAHEDVLKQPVLEVLNAKLLMHDDNYAIIGELQNVDNVPADVVIKGTLYTDLNAPLATYNVKHQMNHKLMPKEVTSFRINFEGTAWDDSSLKAPNTFNPDEFTTIELEERPSLFNLQCSGNVATTDLYKGLSINDLEINDQDLSGVLFNTGLQEVTIPQLLISYYNQEKQLIWVDHHYIREGVKPQRKQFFKYKIKDLSGVEVVSDQMDFVFINGLPNADISEKVVPNRNIIHELSSLLPIEGKGVKYLKIETNSYVGNPN</sequence>
<feature type="transmembrane region" description="Helical" evidence="1">
    <location>
        <begin position="392"/>
        <end position="414"/>
    </location>
</feature>